<accession>A0A0D2KZX5</accession>
<dbReference type="FunFam" id="3.30.200.20:FF:000004">
    <property type="entry name" value="Calcium-dependent protein kinase 1"/>
    <property type="match status" value="1"/>
</dbReference>
<dbReference type="InterPro" id="IPR050205">
    <property type="entry name" value="CDPK_Ser/Thr_kinases"/>
</dbReference>
<dbReference type="KEGG" id="mng:MNEG_7244"/>
<keyword evidence="4" id="KW-0723">Serine/threonine-protein kinase</keyword>
<organism evidence="19 20">
    <name type="scientific">Monoraphidium neglectum</name>
    <dbReference type="NCBI Taxonomy" id="145388"/>
    <lineage>
        <taxon>Eukaryota</taxon>
        <taxon>Viridiplantae</taxon>
        <taxon>Chlorophyta</taxon>
        <taxon>core chlorophytes</taxon>
        <taxon>Chlorophyceae</taxon>
        <taxon>CS clade</taxon>
        <taxon>Sphaeropleales</taxon>
        <taxon>Selenastraceae</taxon>
        <taxon>Monoraphidium</taxon>
    </lineage>
</organism>
<evidence type="ECO:0000256" key="6">
    <source>
        <dbReference type="ARBA" id="ARBA00022723"/>
    </source>
</evidence>
<dbReference type="Gene3D" id="1.10.238.10">
    <property type="entry name" value="EF-hand"/>
    <property type="match status" value="1"/>
</dbReference>
<keyword evidence="9" id="KW-0106">Calcium</keyword>
<proteinExistence type="inferred from homology"/>
<dbReference type="PROSITE" id="PS00108">
    <property type="entry name" value="PROTEIN_KINASE_ST"/>
    <property type="match status" value="1"/>
</dbReference>
<evidence type="ECO:0000256" key="5">
    <source>
        <dbReference type="ARBA" id="ARBA00022679"/>
    </source>
</evidence>
<dbReference type="Pfam" id="PF00069">
    <property type="entry name" value="Pkinase"/>
    <property type="match status" value="1"/>
</dbReference>
<comment type="catalytic activity">
    <reaction evidence="13">
        <text>L-threonyl-[protein] + ATP = O-phospho-L-threonyl-[protein] + ADP + H(+)</text>
        <dbReference type="Rhea" id="RHEA:46608"/>
        <dbReference type="Rhea" id="RHEA-COMP:11060"/>
        <dbReference type="Rhea" id="RHEA-COMP:11605"/>
        <dbReference type="ChEBI" id="CHEBI:15378"/>
        <dbReference type="ChEBI" id="CHEBI:30013"/>
        <dbReference type="ChEBI" id="CHEBI:30616"/>
        <dbReference type="ChEBI" id="CHEBI:61977"/>
        <dbReference type="ChEBI" id="CHEBI:456216"/>
        <dbReference type="EC" id="2.7.11.1"/>
    </reaction>
</comment>
<feature type="domain" description="Protein kinase" evidence="17">
    <location>
        <begin position="262"/>
        <end position="519"/>
    </location>
</feature>
<feature type="region of interest" description="Disordered" evidence="16">
    <location>
        <begin position="211"/>
        <end position="237"/>
    </location>
</feature>
<dbReference type="FunFam" id="1.10.510.10:FF:000571">
    <property type="entry name" value="Maternal embryonic leucine zipper kinase"/>
    <property type="match status" value="1"/>
</dbReference>
<evidence type="ECO:0000256" key="8">
    <source>
        <dbReference type="ARBA" id="ARBA00022777"/>
    </source>
</evidence>
<gene>
    <name evidence="19" type="ORF">MNEG_7244</name>
</gene>
<dbReference type="GO" id="GO:0005739">
    <property type="term" value="C:mitochondrion"/>
    <property type="evidence" value="ECO:0007669"/>
    <property type="project" value="UniProtKB-SubCell"/>
</dbReference>
<dbReference type="InterPro" id="IPR032435">
    <property type="entry name" value="STML2-like_C"/>
</dbReference>
<dbReference type="InterPro" id="IPR017441">
    <property type="entry name" value="Protein_kinase_ATP_BS"/>
</dbReference>
<evidence type="ECO:0000313" key="19">
    <source>
        <dbReference type="EMBL" id="KIZ00719.1"/>
    </source>
</evidence>
<dbReference type="CDD" id="cd00051">
    <property type="entry name" value="EFh"/>
    <property type="match status" value="1"/>
</dbReference>
<evidence type="ECO:0000256" key="15">
    <source>
        <dbReference type="PROSITE-ProRule" id="PRU10141"/>
    </source>
</evidence>
<dbReference type="RefSeq" id="XP_013899738.1">
    <property type="nucleotide sequence ID" value="XM_014044284.1"/>
</dbReference>
<feature type="domain" description="EF-hand" evidence="18">
    <location>
        <begin position="599"/>
        <end position="634"/>
    </location>
</feature>
<dbReference type="InterPro" id="IPR002048">
    <property type="entry name" value="EF_hand_dom"/>
</dbReference>
<keyword evidence="7 15" id="KW-0547">Nucleotide-binding</keyword>
<dbReference type="InterPro" id="IPR011992">
    <property type="entry name" value="EF-hand-dom_pair"/>
</dbReference>
<evidence type="ECO:0000256" key="10">
    <source>
        <dbReference type="ARBA" id="ARBA00022840"/>
    </source>
</evidence>
<evidence type="ECO:0000256" key="7">
    <source>
        <dbReference type="ARBA" id="ARBA00022741"/>
    </source>
</evidence>
<dbReference type="PRINTS" id="PR00721">
    <property type="entry name" value="STOMATIN"/>
</dbReference>
<dbReference type="Gene3D" id="3.30.200.20">
    <property type="entry name" value="Phosphorylase Kinase, domain 1"/>
    <property type="match status" value="1"/>
</dbReference>
<dbReference type="InterPro" id="IPR001107">
    <property type="entry name" value="Band_7"/>
</dbReference>
<dbReference type="Pfam" id="PF01145">
    <property type="entry name" value="Band_7"/>
    <property type="match status" value="1"/>
</dbReference>
<dbReference type="Pfam" id="PF16200">
    <property type="entry name" value="Band_7_C"/>
    <property type="match status" value="1"/>
</dbReference>
<dbReference type="EMBL" id="KK101482">
    <property type="protein sequence ID" value="KIZ00719.1"/>
    <property type="molecule type" value="Genomic_DNA"/>
</dbReference>
<keyword evidence="11" id="KW-0496">Mitochondrion</keyword>
<dbReference type="OrthoDB" id="40902at2759"/>
<dbReference type="PROSITE" id="PS00018">
    <property type="entry name" value="EF_HAND_1"/>
    <property type="match status" value="3"/>
</dbReference>
<name>A0A0D2KZX5_9CHLO</name>
<dbReference type="AlphaFoldDB" id="A0A0D2KZX5"/>
<reference evidence="19 20" key="1">
    <citation type="journal article" date="2013" name="BMC Genomics">
        <title>Reconstruction of the lipid metabolism for the microalga Monoraphidium neglectum from its genome sequence reveals characteristics suitable for biofuel production.</title>
        <authorList>
            <person name="Bogen C."/>
            <person name="Al-Dilaimi A."/>
            <person name="Albersmeier A."/>
            <person name="Wichmann J."/>
            <person name="Grundmann M."/>
            <person name="Rupp O."/>
            <person name="Lauersen K.J."/>
            <person name="Blifernez-Klassen O."/>
            <person name="Kalinowski J."/>
            <person name="Goesmann A."/>
            <person name="Mussgnug J.H."/>
            <person name="Kruse O."/>
        </authorList>
    </citation>
    <scope>NUCLEOTIDE SEQUENCE [LARGE SCALE GENOMIC DNA]</scope>
    <source>
        <strain evidence="19 20">SAG 48.87</strain>
    </source>
</reference>
<dbReference type="InterPro" id="IPR036013">
    <property type="entry name" value="Band_7/SPFH_dom_sf"/>
</dbReference>
<dbReference type="SMART" id="SM00220">
    <property type="entry name" value="S_TKc"/>
    <property type="match status" value="1"/>
</dbReference>
<comment type="subcellular location">
    <subcellularLocation>
        <location evidence="1">Mitochondrion</location>
    </subcellularLocation>
</comment>
<dbReference type="InterPro" id="IPR008271">
    <property type="entry name" value="Ser/Thr_kinase_AS"/>
</dbReference>
<dbReference type="Gene3D" id="1.10.510.10">
    <property type="entry name" value="Transferase(Phosphotransferase) domain 1"/>
    <property type="match status" value="1"/>
</dbReference>
<evidence type="ECO:0000256" key="4">
    <source>
        <dbReference type="ARBA" id="ARBA00022527"/>
    </source>
</evidence>
<dbReference type="PANTHER" id="PTHR24349">
    <property type="entry name" value="SERINE/THREONINE-PROTEIN KINASE"/>
    <property type="match status" value="1"/>
</dbReference>
<evidence type="ECO:0000256" key="9">
    <source>
        <dbReference type="ARBA" id="ARBA00022837"/>
    </source>
</evidence>
<dbReference type="GO" id="GO:0004674">
    <property type="term" value="F:protein serine/threonine kinase activity"/>
    <property type="evidence" value="ECO:0007669"/>
    <property type="project" value="UniProtKB-KW"/>
</dbReference>
<evidence type="ECO:0000256" key="2">
    <source>
        <dbReference type="ARBA" id="ARBA00008164"/>
    </source>
</evidence>
<dbReference type="InterPro" id="IPR018247">
    <property type="entry name" value="EF_Hand_1_Ca_BS"/>
</dbReference>
<comment type="catalytic activity">
    <reaction evidence="14">
        <text>L-seryl-[protein] + ATP = O-phospho-L-seryl-[protein] + ADP + H(+)</text>
        <dbReference type="Rhea" id="RHEA:17989"/>
        <dbReference type="Rhea" id="RHEA-COMP:9863"/>
        <dbReference type="Rhea" id="RHEA-COMP:11604"/>
        <dbReference type="ChEBI" id="CHEBI:15378"/>
        <dbReference type="ChEBI" id="CHEBI:29999"/>
        <dbReference type="ChEBI" id="CHEBI:30616"/>
        <dbReference type="ChEBI" id="CHEBI:83421"/>
        <dbReference type="ChEBI" id="CHEBI:456216"/>
        <dbReference type="EC" id="2.7.11.1"/>
    </reaction>
</comment>
<comment type="similarity">
    <text evidence="2">Belongs to the band 7/mec-2 family.</text>
</comment>
<dbReference type="InterPro" id="IPR000719">
    <property type="entry name" value="Prot_kinase_dom"/>
</dbReference>
<dbReference type="SUPFAM" id="SSF47473">
    <property type="entry name" value="EF-hand"/>
    <property type="match status" value="1"/>
</dbReference>
<protein>
    <recommendedName>
        <fullName evidence="3">non-specific serine/threonine protein kinase</fullName>
        <ecNumber evidence="3">2.7.11.1</ecNumber>
    </recommendedName>
</protein>
<dbReference type="Proteomes" id="UP000054498">
    <property type="component" value="Unassembled WGS sequence"/>
</dbReference>
<evidence type="ECO:0000313" key="20">
    <source>
        <dbReference type="Proteomes" id="UP000054498"/>
    </source>
</evidence>
<dbReference type="PROSITE" id="PS50222">
    <property type="entry name" value="EF_HAND_2"/>
    <property type="match status" value="3"/>
</dbReference>
<dbReference type="GO" id="GO:0005509">
    <property type="term" value="F:calcium ion binding"/>
    <property type="evidence" value="ECO:0007669"/>
    <property type="project" value="InterPro"/>
</dbReference>
<keyword evidence="10 15" id="KW-0067">ATP-binding</keyword>
<evidence type="ECO:0000256" key="12">
    <source>
        <dbReference type="ARBA" id="ARBA00024334"/>
    </source>
</evidence>
<evidence type="ECO:0000259" key="17">
    <source>
        <dbReference type="PROSITE" id="PS50011"/>
    </source>
</evidence>
<comment type="similarity">
    <text evidence="12">Belongs to the protein kinase superfamily. Ser/Thr protein kinase family. CDPK subfamily.</text>
</comment>
<evidence type="ECO:0000256" key="11">
    <source>
        <dbReference type="ARBA" id="ARBA00023128"/>
    </source>
</evidence>
<dbReference type="CDD" id="cd05117">
    <property type="entry name" value="STKc_CAMK"/>
    <property type="match status" value="1"/>
</dbReference>
<keyword evidence="6" id="KW-0479">Metal-binding</keyword>
<evidence type="ECO:0000256" key="1">
    <source>
        <dbReference type="ARBA" id="ARBA00004173"/>
    </source>
</evidence>
<keyword evidence="5" id="KW-0808">Transferase</keyword>
<dbReference type="InterPro" id="IPR011009">
    <property type="entry name" value="Kinase-like_dom_sf"/>
</dbReference>
<dbReference type="GO" id="GO:0005524">
    <property type="term" value="F:ATP binding"/>
    <property type="evidence" value="ECO:0007669"/>
    <property type="project" value="UniProtKB-UniRule"/>
</dbReference>
<dbReference type="EC" id="2.7.11.1" evidence="3"/>
<evidence type="ECO:0000256" key="16">
    <source>
        <dbReference type="SAM" id="MobiDB-lite"/>
    </source>
</evidence>
<dbReference type="SUPFAM" id="SSF56112">
    <property type="entry name" value="Protein kinase-like (PK-like)"/>
    <property type="match status" value="1"/>
</dbReference>
<keyword evidence="8" id="KW-0418">Kinase</keyword>
<dbReference type="PROSITE" id="PS00107">
    <property type="entry name" value="PROTEIN_KINASE_ATP"/>
    <property type="match status" value="1"/>
</dbReference>
<keyword evidence="20" id="KW-1185">Reference proteome</keyword>
<dbReference type="SMART" id="SM00244">
    <property type="entry name" value="PHB"/>
    <property type="match status" value="1"/>
</dbReference>
<dbReference type="PROSITE" id="PS50011">
    <property type="entry name" value="PROTEIN_KINASE_DOM"/>
    <property type="match status" value="1"/>
</dbReference>
<feature type="domain" description="EF-hand" evidence="18">
    <location>
        <begin position="635"/>
        <end position="670"/>
    </location>
</feature>
<sequence>MRTLPSLWPNPVAPCLSVRVVDPFKASYGVDSALFAVSQLAQTTMRSELGRITLDKTFEEREALNAAIVRTINEASEAWGLECMRYEIKDITPPTGIVNAMALQAEAERRKRASILESEGQRQAKINVAEGDKQQVILAAEAEAQAIRRRSEATAEGLRTVGASLESSQGGSAAQLRVAEAYVDAFRSLAREGNTILLPASLDSPATMIAQAHRHGGQQQQPTPPKQQQQSKEQLLQKEGAGLPDSNFKSVLGQWDDIRQHYFFDKVLGRGQFGVTRLVVHRTTGERAACKSISKRKLVNPEDVEDVRREIKVMHHLSGHPHVVAFKGAYEDVSHVHIVMELCTGGELFEHIAAKGHYRERDAAHLMRSVLMVVEHCHNMNVVHRDLKPENFLFRETGRRHIKAIDFGLSAFYTEGQVLHDLVGSPFYMAPEVLRRGYGKAADIWSCGVITYILLCGSPPFYGSSTQQIFRAVLHDALDLASPPWDTISPAAKDCVRRMLVRDPRRRATATEILQHEWMREQGASQDGRELQPEILKRMKRFAGMNRLKKEALRVIATSLPPEEIEGIRRMFCEMDDDGSGTISLEELREGLRRKGAHIAETEVQRLMASVDLDGSNTLDFDEFLTATVFLGKLERRELLLTAFQHFDKDGSGYITEQELVEALREHHMPEQQLQELLADVDRDGDDKIDYDEDNVQNLHSKS</sequence>
<dbReference type="InterPro" id="IPR001972">
    <property type="entry name" value="Stomatin_HflK_fam"/>
</dbReference>
<dbReference type="SMART" id="SM00054">
    <property type="entry name" value="EFh"/>
    <property type="match status" value="4"/>
</dbReference>
<evidence type="ECO:0000259" key="18">
    <source>
        <dbReference type="PROSITE" id="PS50222"/>
    </source>
</evidence>
<dbReference type="GeneID" id="25740120"/>
<dbReference type="FunFam" id="1.10.238.10:FF:000001">
    <property type="entry name" value="Calmodulin 1"/>
    <property type="match status" value="1"/>
</dbReference>
<evidence type="ECO:0000256" key="3">
    <source>
        <dbReference type="ARBA" id="ARBA00012513"/>
    </source>
</evidence>
<feature type="binding site" evidence="15">
    <location>
        <position position="291"/>
    </location>
    <ligand>
        <name>ATP</name>
        <dbReference type="ChEBI" id="CHEBI:30616"/>
    </ligand>
</feature>
<evidence type="ECO:0000256" key="14">
    <source>
        <dbReference type="ARBA" id="ARBA00048679"/>
    </source>
</evidence>
<feature type="domain" description="EF-hand" evidence="18">
    <location>
        <begin position="563"/>
        <end position="598"/>
    </location>
</feature>
<dbReference type="GO" id="GO:0016020">
    <property type="term" value="C:membrane"/>
    <property type="evidence" value="ECO:0007669"/>
    <property type="project" value="InterPro"/>
</dbReference>
<dbReference type="Pfam" id="PF13499">
    <property type="entry name" value="EF-hand_7"/>
    <property type="match status" value="2"/>
</dbReference>
<evidence type="ECO:0000256" key="13">
    <source>
        <dbReference type="ARBA" id="ARBA00047899"/>
    </source>
</evidence>
<feature type="compositionally biased region" description="Low complexity" evidence="16">
    <location>
        <begin position="217"/>
        <end position="237"/>
    </location>
</feature>
<dbReference type="Gene3D" id="3.30.479.30">
    <property type="entry name" value="Band 7 domain"/>
    <property type="match status" value="1"/>
</dbReference>
<dbReference type="CDD" id="cd08829">
    <property type="entry name" value="SPFH_paraslipin"/>
    <property type="match status" value="1"/>
</dbReference>
<dbReference type="SUPFAM" id="SSF117892">
    <property type="entry name" value="Band 7/SPFH domain"/>
    <property type="match status" value="1"/>
</dbReference>